<dbReference type="Proteomes" id="UP000236732">
    <property type="component" value="Unassembled WGS sequence"/>
</dbReference>
<reference evidence="1 2" key="1">
    <citation type="submission" date="2016-10" db="EMBL/GenBank/DDBJ databases">
        <authorList>
            <person name="de Groot N.N."/>
        </authorList>
    </citation>
    <scope>NUCLEOTIDE SEQUENCE [LARGE SCALE GENOMIC DNA]</scope>
    <source>
        <strain evidence="1 2">CGMCC 4.7037</strain>
    </source>
</reference>
<evidence type="ECO:0000313" key="1">
    <source>
        <dbReference type="EMBL" id="SEG89342.1"/>
    </source>
</evidence>
<keyword evidence="2" id="KW-1185">Reference proteome</keyword>
<sequence length="374" mass="42108">MQDSDRDRGLRFRYEDDILVLHEYKRVETAIDIDRTREAIEEALTENYSINGARALVVGLFAAYKRSLDEYWIKLHAEGRVTLQQSTPFDIATYSLLQTMDSLFWHVPPNDELWQEETLATLVLCRVVDDMIDVRVDSLTGEIDNFWLSRIPSHEKTMLAACVIALMKYACMPESRSVLWNARLVSTTVVWMGLNGRHPLWFDGITSGSPAPADDCALCHLRPNPCIGLLTDGVSLRTAPQRLAENLGKSAARLSERCRVHCPQAWQLFHRELSSFEALHGTWKGDVEAMWEILRRTYIAAVEAWLAGGAGAREIQLDSAAVGAEMFHTLNQGTPTWQDNTALLSYLFGCAHPHFLWNGLGYAPGNLTGDWLDG</sequence>
<protein>
    <submittedName>
        <fullName evidence="1">Uncharacterized protein</fullName>
    </submittedName>
</protein>
<organism evidence="1 2">
    <name type="scientific">Nonomuraea solani</name>
    <dbReference type="NCBI Taxonomy" id="1144553"/>
    <lineage>
        <taxon>Bacteria</taxon>
        <taxon>Bacillati</taxon>
        <taxon>Actinomycetota</taxon>
        <taxon>Actinomycetes</taxon>
        <taxon>Streptosporangiales</taxon>
        <taxon>Streptosporangiaceae</taxon>
        <taxon>Nonomuraea</taxon>
    </lineage>
</organism>
<name>A0A1H6DVD5_9ACTN</name>
<dbReference type="AlphaFoldDB" id="A0A1H6DVD5"/>
<evidence type="ECO:0000313" key="2">
    <source>
        <dbReference type="Proteomes" id="UP000236732"/>
    </source>
</evidence>
<accession>A0A1H6DVD5</accession>
<proteinExistence type="predicted"/>
<gene>
    <name evidence="1" type="ORF">SAMN05444920_106434</name>
</gene>
<dbReference type="EMBL" id="FNVT01000006">
    <property type="protein sequence ID" value="SEG89342.1"/>
    <property type="molecule type" value="Genomic_DNA"/>
</dbReference>